<dbReference type="Pfam" id="PF11421">
    <property type="entry name" value="Synthase_beta"/>
    <property type="match status" value="1"/>
</dbReference>
<dbReference type="GO" id="GO:0006754">
    <property type="term" value="P:ATP biosynthetic process"/>
    <property type="evidence" value="ECO:0007669"/>
    <property type="project" value="InterPro"/>
</dbReference>
<dbReference type="GO" id="GO:0005524">
    <property type="term" value="F:ATP binding"/>
    <property type="evidence" value="ECO:0007669"/>
    <property type="project" value="InterPro"/>
</dbReference>
<feature type="domain" description="ATP synthase F1 beta subunit" evidence="1">
    <location>
        <begin position="1"/>
        <end position="48"/>
    </location>
</feature>
<accession>A0A9D5HJ11</accession>
<keyword evidence="3" id="KW-1185">Reference proteome</keyword>
<organism evidence="2 3">
    <name type="scientific">Dioscorea zingiberensis</name>
    <dbReference type="NCBI Taxonomy" id="325984"/>
    <lineage>
        <taxon>Eukaryota</taxon>
        <taxon>Viridiplantae</taxon>
        <taxon>Streptophyta</taxon>
        <taxon>Embryophyta</taxon>
        <taxon>Tracheophyta</taxon>
        <taxon>Spermatophyta</taxon>
        <taxon>Magnoliopsida</taxon>
        <taxon>Liliopsida</taxon>
        <taxon>Dioscoreales</taxon>
        <taxon>Dioscoreaceae</taxon>
        <taxon>Dioscorea</taxon>
    </lineage>
</organism>
<dbReference type="GO" id="GO:0045259">
    <property type="term" value="C:proton-transporting ATP synthase complex"/>
    <property type="evidence" value="ECO:0007669"/>
    <property type="project" value="InterPro"/>
</dbReference>
<dbReference type="Proteomes" id="UP001085076">
    <property type="component" value="Miscellaneous, Linkage group lg03"/>
</dbReference>
<dbReference type="Gene3D" id="1.10.10.910">
    <property type="entry name" value="ATP synthase, F1 beta subunit"/>
    <property type="match status" value="1"/>
</dbReference>
<reference evidence="2" key="1">
    <citation type="submission" date="2021-03" db="EMBL/GenBank/DDBJ databases">
        <authorList>
            <person name="Li Z."/>
            <person name="Yang C."/>
        </authorList>
    </citation>
    <scope>NUCLEOTIDE SEQUENCE</scope>
    <source>
        <strain evidence="2">Dzin_1.0</strain>
        <tissue evidence="2">Leaf</tissue>
    </source>
</reference>
<dbReference type="GO" id="GO:0016887">
    <property type="term" value="F:ATP hydrolysis activity"/>
    <property type="evidence" value="ECO:0007669"/>
    <property type="project" value="InterPro"/>
</dbReference>
<name>A0A9D5HJ11_9LILI</name>
<dbReference type="AlphaFoldDB" id="A0A9D5HJ11"/>
<sequence>MATHRAISSLLRSSSRRAYPVRSPLAGPRTPSPSAVSRPSLVGYLLSRVVKYATTASATSTPVPFAPPTNAAGSPSAKIMDKFTGAGAIVKDSQVIDVVVNVRVLVDLADIFACEIGLNIQEAHAFSTNDV</sequence>
<comment type="caution">
    <text evidence="2">The sequence shown here is derived from an EMBL/GenBank/DDBJ whole genome shotgun (WGS) entry which is preliminary data.</text>
</comment>
<dbReference type="InterPro" id="IPR042079">
    <property type="entry name" value="ATP_synt_F1_beta_sf"/>
</dbReference>
<proteinExistence type="predicted"/>
<evidence type="ECO:0000259" key="1">
    <source>
        <dbReference type="Pfam" id="PF11421"/>
    </source>
</evidence>
<dbReference type="InterPro" id="IPR020971">
    <property type="entry name" value="ATP_synth_F1_beta_su"/>
</dbReference>
<evidence type="ECO:0000313" key="2">
    <source>
        <dbReference type="EMBL" id="KAJ0978199.1"/>
    </source>
</evidence>
<protein>
    <recommendedName>
        <fullName evidence="1">ATP synthase F1 beta subunit domain-containing protein</fullName>
    </recommendedName>
</protein>
<gene>
    <name evidence="2" type="ORF">J5N97_013673</name>
</gene>
<evidence type="ECO:0000313" key="3">
    <source>
        <dbReference type="Proteomes" id="UP001085076"/>
    </source>
</evidence>
<reference evidence="2" key="2">
    <citation type="journal article" date="2022" name="Hortic Res">
        <title>The genome of Dioscorea zingiberensis sheds light on the biosynthesis, origin and evolution of the medicinally important diosgenin saponins.</title>
        <authorList>
            <person name="Li Y."/>
            <person name="Tan C."/>
            <person name="Li Z."/>
            <person name="Guo J."/>
            <person name="Li S."/>
            <person name="Chen X."/>
            <person name="Wang C."/>
            <person name="Dai X."/>
            <person name="Yang H."/>
            <person name="Song W."/>
            <person name="Hou L."/>
            <person name="Xu J."/>
            <person name="Tong Z."/>
            <person name="Xu A."/>
            <person name="Yuan X."/>
            <person name="Wang W."/>
            <person name="Yang Q."/>
            <person name="Chen L."/>
            <person name="Sun Z."/>
            <person name="Wang K."/>
            <person name="Pan B."/>
            <person name="Chen J."/>
            <person name="Bao Y."/>
            <person name="Liu F."/>
            <person name="Qi X."/>
            <person name="Gang D.R."/>
            <person name="Wen J."/>
            <person name="Li J."/>
        </authorList>
    </citation>
    <scope>NUCLEOTIDE SEQUENCE</scope>
    <source>
        <strain evidence="2">Dzin_1.0</strain>
    </source>
</reference>
<dbReference type="EMBL" id="JAGGNH010000003">
    <property type="protein sequence ID" value="KAJ0978199.1"/>
    <property type="molecule type" value="Genomic_DNA"/>
</dbReference>